<dbReference type="PANTHER" id="PTHR34491">
    <property type="entry name" value="A-TYPE INCLUSION PROTEIN, PUTATIVE-RELATED"/>
    <property type="match status" value="1"/>
</dbReference>
<reference evidence="3 4" key="1">
    <citation type="submission" date="2020-02" db="EMBL/GenBank/DDBJ databases">
        <title>Out from the shadows clarifying the taxonomy of the family Cryomorphaceae and related taxa by utilizing the GTDB taxonomic framework.</title>
        <authorList>
            <person name="Bowman J.P."/>
        </authorList>
    </citation>
    <scope>NUCLEOTIDE SEQUENCE [LARGE SCALE GENOMIC DNA]</scope>
    <source>
        <strain evidence="3 4">QSSC 1-22</strain>
    </source>
</reference>
<keyword evidence="2" id="KW-0812">Transmembrane</keyword>
<sequence length="1113" mass="128592">MNKTYDKLIEKLDAFTRKYYLNQIIRGAIYFVAIGLAAFLLSAVLEYFGRFSSTVRTALFFGLVFTFAALFISFILIPVFKLARMGKLISHDEASRMIGNHFPNISDKLLNTLQLKRQAELSTSDSSLLIASIDQRIEELQPVPFVAAVNFGENRKYLKYVVPPVVLAIILLVVSPSILKDGSQRIVSYNVDYVPEAPFDFIIVNDSLKVPLNEDYHLKVETNGTYAPGAMSVDLGGKLFRLKRNTDGTFSYTFKNVRNQVPFKLLADGFYSKNFILDVLPTPSVLHFTVDLSYPDYLKKPNETLSNTGNMRVPEGTRIGWKFSTRNTEELYLAFADSAFRLQPREAQKFNYQRRVTSNQLYSVAALNTIVGGKDTIDYRIDVLKDAYPRIQVRETRDSTDQERIYFSGGVSDDYGITRLDFYYTLRSIGGEEKTEIDKITLTGQAAQEFFHFKDFSAMGLNPGDEIDYYFEVWDNDGVNGSKSSRSNRKSFKAPSLDELDKERKESSESVKEKIEQSIKDAAELQKELGEINKDLLQKKDMSWQDKKRIEDLLKKQKELEKNVNQLKEERKNSQQNQEKYMQQSESIMQKQQQLEKMFNELMSEEMKEMYKKLEELMQQLDQEKIREELENMEMSNEELEKELDRTLEIFKQLEFEQEFEKTLDKLEELAKKQEELSEESKDGDKSKEELKEEQDKLNEEFEKLQEDLKALEKQNEELERPNEMPDTESMEEQIKEDMKESSESLEKNKKSKASESQQDAAEQMQEMAKQMESAMSGSQSENAQEDMESLRALLENIIQLSFDQEGIMENLRVIERDDPKYVELGQKQKKLEDDSQMVEDSLFALSKRVVQIEAIVNREIGLVNQNIAKAIEDIGERKTADATSRQQYVMTSYNNLALLLDEALQQMQMQMSSQNPGKGNCEKPGGMGNKPSEGKMSKMQEAMGKKLEQMQKALEKGQKPGGKKPGMGGQGMSKEIAQMAAEQAAIRREIEKMAQKLNEQGKGEGKGLQDIAEKMEETERDLVNQEITRETFKRQQDILTRLLESEKAEREREYDNKRESNSPKPYEPSNPERYLEYNKRKAREIELLRTVPPDLKPYYKERVNDYFLNFED</sequence>
<dbReference type="PANTHER" id="PTHR34491:SF156">
    <property type="entry name" value="KINESIN MOTOR DOMAIN-CONTAINING PROTEIN"/>
    <property type="match status" value="1"/>
</dbReference>
<evidence type="ECO:0000313" key="4">
    <source>
        <dbReference type="Proteomes" id="UP000486602"/>
    </source>
</evidence>
<dbReference type="EMBL" id="JAAGVY010000001">
    <property type="protein sequence ID" value="NEN22124.1"/>
    <property type="molecule type" value="Genomic_DNA"/>
</dbReference>
<feature type="compositionally biased region" description="Basic and acidic residues" evidence="1">
    <location>
        <begin position="673"/>
        <end position="724"/>
    </location>
</feature>
<gene>
    <name evidence="3" type="ORF">G3O08_01230</name>
</gene>
<proteinExistence type="predicted"/>
<comment type="caution">
    <text evidence="3">The sequence shown here is derived from an EMBL/GenBank/DDBJ whole genome shotgun (WGS) entry which is preliminary data.</text>
</comment>
<feature type="compositionally biased region" description="Basic and acidic residues" evidence="1">
    <location>
        <begin position="733"/>
        <end position="749"/>
    </location>
</feature>
<feature type="compositionally biased region" description="Basic and acidic residues" evidence="1">
    <location>
        <begin position="1044"/>
        <end position="1062"/>
    </location>
</feature>
<feature type="region of interest" description="Disordered" evidence="1">
    <location>
        <begin position="913"/>
        <end position="973"/>
    </location>
</feature>
<dbReference type="Proteomes" id="UP000486602">
    <property type="component" value="Unassembled WGS sequence"/>
</dbReference>
<accession>A0A7K3WKV4</accession>
<feature type="compositionally biased region" description="Gly residues" evidence="1">
    <location>
        <begin position="960"/>
        <end position="972"/>
    </location>
</feature>
<protein>
    <submittedName>
        <fullName evidence="3">DUF4175 domain-containing protein</fullName>
    </submittedName>
</protein>
<evidence type="ECO:0000256" key="2">
    <source>
        <dbReference type="SAM" id="Phobius"/>
    </source>
</evidence>
<organism evidence="3 4">
    <name type="scientific">Cryomorpha ignava</name>
    <dbReference type="NCBI Taxonomy" id="101383"/>
    <lineage>
        <taxon>Bacteria</taxon>
        <taxon>Pseudomonadati</taxon>
        <taxon>Bacteroidota</taxon>
        <taxon>Flavobacteriia</taxon>
        <taxon>Flavobacteriales</taxon>
        <taxon>Cryomorphaceae</taxon>
        <taxon>Cryomorpha</taxon>
    </lineage>
</organism>
<feature type="region of interest" description="Disordered" evidence="1">
    <location>
        <begin position="1043"/>
        <end position="1076"/>
    </location>
</feature>
<feature type="compositionally biased region" description="Basic and acidic residues" evidence="1">
    <location>
        <begin position="933"/>
        <end position="959"/>
    </location>
</feature>
<keyword evidence="2" id="KW-1133">Transmembrane helix</keyword>
<feature type="transmembrane region" description="Helical" evidence="2">
    <location>
        <begin position="27"/>
        <end position="45"/>
    </location>
</feature>
<keyword evidence="2" id="KW-0472">Membrane</keyword>
<feature type="region of interest" description="Disordered" evidence="1">
    <location>
        <begin position="568"/>
        <end position="588"/>
    </location>
</feature>
<feature type="region of interest" description="Disordered" evidence="1">
    <location>
        <begin position="673"/>
        <end position="781"/>
    </location>
</feature>
<evidence type="ECO:0000313" key="3">
    <source>
        <dbReference type="EMBL" id="NEN22124.1"/>
    </source>
</evidence>
<dbReference type="RefSeq" id="WP_163282838.1">
    <property type="nucleotide sequence ID" value="NZ_JAAGVY010000001.1"/>
</dbReference>
<dbReference type="AlphaFoldDB" id="A0A7K3WKV4"/>
<feature type="transmembrane region" description="Helical" evidence="2">
    <location>
        <begin position="57"/>
        <end position="80"/>
    </location>
</feature>
<feature type="region of interest" description="Disordered" evidence="1">
    <location>
        <begin position="481"/>
        <end position="513"/>
    </location>
</feature>
<feature type="compositionally biased region" description="Low complexity" evidence="1">
    <location>
        <begin position="755"/>
        <end position="776"/>
    </location>
</feature>
<feature type="compositionally biased region" description="Basic and acidic residues" evidence="1">
    <location>
        <begin position="499"/>
        <end position="513"/>
    </location>
</feature>
<keyword evidence="4" id="KW-1185">Reference proteome</keyword>
<feature type="transmembrane region" description="Helical" evidence="2">
    <location>
        <begin position="160"/>
        <end position="179"/>
    </location>
</feature>
<name>A0A7K3WKV4_9FLAO</name>
<evidence type="ECO:0000256" key="1">
    <source>
        <dbReference type="SAM" id="MobiDB-lite"/>
    </source>
</evidence>